<organism evidence="1 2">
    <name type="scientific">Sporanaerobium hydrogeniformans</name>
    <dbReference type="NCBI Taxonomy" id="3072179"/>
    <lineage>
        <taxon>Bacteria</taxon>
        <taxon>Bacillati</taxon>
        <taxon>Bacillota</taxon>
        <taxon>Clostridia</taxon>
        <taxon>Lachnospirales</taxon>
        <taxon>Lachnospiraceae</taxon>
        <taxon>Sporanaerobium</taxon>
    </lineage>
</organism>
<proteinExistence type="predicted"/>
<keyword evidence="2" id="KW-1185">Reference proteome</keyword>
<sequence>MLDEVVGVYPCLCCGYKTLPVPKEDAIAYICPVCFWENDVFISSDDNSSDENSGMSLNEAKQNFKMYRACKKEYLSNVREPFESEMPK</sequence>
<dbReference type="Proteomes" id="UP000224460">
    <property type="component" value="Unassembled WGS sequence"/>
</dbReference>
<evidence type="ECO:0000313" key="1">
    <source>
        <dbReference type="EMBL" id="PHV70748.1"/>
    </source>
</evidence>
<protein>
    <submittedName>
        <fullName evidence="1">Uncharacterized protein</fullName>
    </submittedName>
</protein>
<reference evidence="1" key="1">
    <citation type="submission" date="2017-10" db="EMBL/GenBank/DDBJ databases">
        <title>Genome sequence of cellulolytic Lachnospiraceae bacterium XHS1971 isolated from hotspring sediment.</title>
        <authorList>
            <person name="Vasudevan G."/>
            <person name="Joshi A.J."/>
            <person name="Hivarkar S."/>
            <person name="Lanjekar V.B."/>
            <person name="Dhakephalkar P.K."/>
            <person name="Dagar S."/>
        </authorList>
    </citation>
    <scope>NUCLEOTIDE SEQUENCE</scope>
    <source>
        <strain evidence="1">XHS1971</strain>
    </source>
</reference>
<gene>
    <name evidence="1" type="ORF">CS063_09190</name>
</gene>
<accession>A0AC61DDE0</accession>
<name>A0AC61DDE0_9FIRM</name>
<dbReference type="EMBL" id="PEDL01000008">
    <property type="protein sequence ID" value="PHV70748.1"/>
    <property type="molecule type" value="Genomic_DNA"/>
</dbReference>
<comment type="caution">
    <text evidence="1">The sequence shown here is derived from an EMBL/GenBank/DDBJ whole genome shotgun (WGS) entry which is preliminary data.</text>
</comment>
<evidence type="ECO:0000313" key="2">
    <source>
        <dbReference type="Proteomes" id="UP000224460"/>
    </source>
</evidence>